<comment type="caution">
    <text evidence="2">The sequence shown here is derived from an EMBL/GenBank/DDBJ whole genome shotgun (WGS) entry which is preliminary data.</text>
</comment>
<dbReference type="AlphaFoldDB" id="A0A1B7L3W1"/>
<proteinExistence type="predicted"/>
<dbReference type="Proteomes" id="UP000078225">
    <property type="component" value="Unassembled WGS sequence"/>
</dbReference>
<keyword evidence="1" id="KW-0732">Signal</keyword>
<evidence type="ECO:0008006" key="4">
    <source>
        <dbReference type="Google" id="ProtNLM"/>
    </source>
</evidence>
<evidence type="ECO:0000313" key="3">
    <source>
        <dbReference type="Proteomes" id="UP000078225"/>
    </source>
</evidence>
<gene>
    <name evidence="2" type="ORF">A9B99_06605</name>
</gene>
<reference evidence="3" key="1">
    <citation type="submission" date="2016-05" db="EMBL/GenBank/DDBJ databases">
        <authorList>
            <person name="Behera P."/>
            <person name="Vaishampayan P."/>
            <person name="Singh N."/>
            <person name="Raina V."/>
            <person name="Suar M."/>
            <person name="Pattnaik A."/>
            <person name="Rastogi G."/>
        </authorList>
    </citation>
    <scope>NUCLEOTIDE SEQUENCE [LARGE SCALE GENOMIC DNA]</scope>
    <source>
        <strain evidence="3">MP23</strain>
    </source>
</reference>
<dbReference type="EMBL" id="LYRP01000012">
    <property type="protein sequence ID" value="OAT76978.1"/>
    <property type="molecule type" value="Genomic_DNA"/>
</dbReference>
<name>A0A1B7L3W1_9ENTR</name>
<keyword evidence="3" id="KW-1185">Reference proteome</keyword>
<feature type="chain" id="PRO_5008596663" description="Type 1 fimbrial protein" evidence="1">
    <location>
        <begin position="22"/>
        <end position="101"/>
    </location>
</feature>
<accession>A0A1B7L3W1</accession>
<evidence type="ECO:0000313" key="2">
    <source>
        <dbReference type="EMBL" id="OAT76978.1"/>
    </source>
</evidence>
<protein>
    <recommendedName>
        <fullName evidence="4">Type 1 fimbrial protein</fullName>
    </recommendedName>
</protein>
<evidence type="ECO:0000256" key="1">
    <source>
        <dbReference type="SAM" id="SignalP"/>
    </source>
</evidence>
<organism evidence="2 3">
    <name type="scientific">Mangrovibacter phragmitis</name>
    <dbReference type="NCBI Taxonomy" id="1691903"/>
    <lineage>
        <taxon>Bacteria</taxon>
        <taxon>Pseudomonadati</taxon>
        <taxon>Pseudomonadota</taxon>
        <taxon>Gammaproteobacteria</taxon>
        <taxon>Enterobacterales</taxon>
        <taxon>Enterobacteriaceae</taxon>
        <taxon>Mangrovibacter</taxon>
    </lineage>
</organism>
<feature type="signal peptide" evidence="1">
    <location>
        <begin position="1"/>
        <end position="21"/>
    </location>
</feature>
<sequence length="101" mass="11208">MKRIIPVVLSSALLFSPYLFASPPQGGTITFRGSIVNPVCNIENNPAAKSVNLQCADNSRKVQQTFAINDTTWRPTLSPLVKTISYRKTAENMYLVTVDYN</sequence>